<protein>
    <submittedName>
        <fullName evidence="3">Islet cell auto antigen 1</fullName>
    </submittedName>
</protein>
<evidence type="ECO:0000313" key="4">
    <source>
        <dbReference type="Proteomes" id="UP000290809"/>
    </source>
</evidence>
<evidence type="ECO:0000256" key="1">
    <source>
        <dbReference type="SAM" id="MobiDB-lite"/>
    </source>
</evidence>
<dbReference type="GO" id="GO:0005794">
    <property type="term" value="C:Golgi apparatus"/>
    <property type="evidence" value="ECO:0007669"/>
    <property type="project" value="TreeGrafter"/>
</dbReference>
<feature type="region of interest" description="Disordered" evidence="1">
    <location>
        <begin position="319"/>
        <end position="338"/>
    </location>
</feature>
<dbReference type="Pfam" id="PF06456">
    <property type="entry name" value="Arfaptin"/>
    <property type="match status" value="1"/>
</dbReference>
<dbReference type="GO" id="GO:0019904">
    <property type="term" value="F:protein domain specific binding"/>
    <property type="evidence" value="ECO:0007669"/>
    <property type="project" value="InterPro"/>
</dbReference>
<dbReference type="PANTHER" id="PTHR10164">
    <property type="entry name" value="ISLET CELL AUTOANTIGEN 1"/>
    <property type="match status" value="1"/>
</dbReference>
<feature type="domain" description="AH" evidence="2">
    <location>
        <begin position="23"/>
        <end position="183"/>
    </location>
</feature>
<evidence type="ECO:0000313" key="3">
    <source>
        <dbReference type="EMBL" id="RTG87611.1"/>
    </source>
</evidence>
<reference evidence="3 4" key="1">
    <citation type="journal article" date="2019" name="PLoS Pathog.">
        <title>Genome sequence of the bovine parasite Schistosoma bovis Tanzania.</title>
        <authorList>
            <person name="Oey H."/>
            <person name="Zakrzewski M."/>
            <person name="Gobert G."/>
            <person name="Gravermann K."/>
            <person name="Stoye J."/>
            <person name="Jones M."/>
            <person name="Mcmanus D."/>
            <person name="Krause L."/>
        </authorList>
    </citation>
    <scope>NUCLEOTIDE SEQUENCE [LARGE SCALE GENOMIC DNA]</scope>
    <source>
        <strain evidence="3 4">TAN1997</strain>
    </source>
</reference>
<dbReference type="InterPro" id="IPR010504">
    <property type="entry name" value="AH_dom"/>
</dbReference>
<name>A0A430QIU2_SCHBO</name>
<gene>
    <name evidence="3" type="ORF">DC041_0008092</name>
</gene>
<dbReference type="GO" id="GO:0051049">
    <property type="term" value="P:regulation of transport"/>
    <property type="evidence" value="ECO:0007669"/>
    <property type="project" value="TreeGrafter"/>
</dbReference>
<organism evidence="3 4">
    <name type="scientific">Schistosoma bovis</name>
    <name type="common">Blood fluke</name>
    <dbReference type="NCBI Taxonomy" id="6184"/>
    <lineage>
        <taxon>Eukaryota</taxon>
        <taxon>Metazoa</taxon>
        <taxon>Spiralia</taxon>
        <taxon>Lophotrochozoa</taxon>
        <taxon>Platyhelminthes</taxon>
        <taxon>Trematoda</taxon>
        <taxon>Digenea</taxon>
        <taxon>Strigeidida</taxon>
        <taxon>Schistosomatoidea</taxon>
        <taxon>Schistosomatidae</taxon>
        <taxon>Schistosoma</taxon>
    </lineage>
</organism>
<dbReference type="PANTHER" id="PTHR10164:SF4">
    <property type="entry name" value="GH23156P"/>
    <property type="match status" value="1"/>
</dbReference>
<feature type="region of interest" description="Disordered" evidence="1">
    <location>
        <begin position="188"/>
        <end position="213"/>
    </location>
</feature>
<dbReference type="EMBL" id="QMKO01001661">
    <property type="protein sequence ID" value="RTG87611.1"/>
    <property type="molecule type" value="Genomic_DNA"/>
</dbReference>
<dbReference type="PROSITE" id="PS50870">
    <property type="entry name" value="AH"/>
    <property type="match status" value="1"/>
</dbReference>
<feature type="region of interest" description="Disordered" evidence="1">
    <location>
        <begin position="398"/>
        <end position="431"/>
    </location>
</feature>
<dbReference type="InterPro" id="IPR024114">
    <property type="entry name" value="Islet_autoAg_Ica1/Ica1-like"/>
</dbReference>
<dbReference type="AlphaFoldDB" id="A0A430QIU2"/>
<evidence type="ECO:0000259" key="2">
    <source>
        <dbReference type="PROSITE" id="PS50870"/>
    </source>
</evidence>
<keyword evidence="4" id="KW-1185">Reference proteome</keyword>
<accession>A0A430QIU2</accession>
<dbReference type="SUPFAM" id="SSF103657">
    <property type="entry name" value="BAR/IMD domain-like"/>
    <property type="match status" value="1"/>
</dbReference>
<feature type="compositionally biased region" description="Polar residues" evidence="1">
    <location>
        <begin position="415"/>
        <end position="431"/>
    </location>
</feature>
<dbReference type="Proteomes" id="UP000290809">
    <property type="component" value="Unassembled WGS sequence"/>
</dbReference>
<dbReference type="STRING" id="6184.A0A430QIU2"/>
<dbReference type="SMART" id="SM01015">
    <property type="entry name" value="Arfaptin"/>
    <property type="match status" value="1"/>
</dbReference>
<comment type="caution">
    <text evidence="3">The sequence shown here is derived from an EMBL/GenBank/DDBJ whole genome shotgun (WGS) entry which is preliminary data.</text>
</comment>
<sequence length="464" mass="51608">MCWHVIRERCAVSFHYYPDDCSDLSQAENEMGRFLKQYSLEDKTQAGKIMSAVGKALSSSAQQRLTLLSPLDRVHQEVKTFRQQAISDTTNTVKIMEQGRTEYRGALLWMKNVSEELDPDTYKQLEKFRCVQAQVRKAKASFDRLKVDSMQKIDLLAASRCNMLSHVLVGYQNTLLTFLEKTSHENGNVKAKKKGGDNEGSECSSSSSSDAGYTHNQSLRNCKTSCILSSIHSCIPSGYEALKCDDSTERQKTVTWLDSGFNQVELSDPAIMNSDDNNHGIHQTKLTDEEEFDKRLDEIFLENHCNNFDFDSDQFKSSGNQTSFGGTEDNNNIGGLINESSEQVPADHRDLFTDLFLSDAKDDRFAGHLSGVDTRTSNLIGTQSMKSSLECTNVNTSAFSNNNNQSEQQLKKSENSLGTISNAPKSLSSQQPTNLDAWLNLFSDIGPIGNPDTISKKAGQVTDA</sequence>
<dbReference type="Gene3D" id="1.20.1270.60">
    <property type="entry name" value="Arfaptin homology (AH) domain/BAR domain"/>
    <property type="match status" value="1"/>
</dbReference>
<proteinExistence type="predicted"/>
<dbReference type="InterPro" id="IPR027267">
    <property type="entry name" value="AH/BAR_dom_sf"/>
</dbReference>